<feature type="region of interest" description="Disordered" evidence="1">
    <location>
        <begin position="1"/>
        <end position="105"/>
    </location>
</feature>
<proteinExistence type="predicted"/>
<organism evidence="2 3">
    <name type="scientific">Brassica cretica</name>
    <name type="common">Mustard</name>
    <dbReference type="NCBI Taxonomy" id="69181"/>
    <lineage>
        <taxon>Eukaryota</taxon>
        <taxon>Viridiplantae</taxon>
        <taxon>Streptophyta</taxon>
        <taxon>Embryophyta</taxon>
        <taxon>Tracheophyta</taxon>
        <taxon>Spermatophyta</taxon>
        <taxon>Magnoliopsida</taxon>
        <taxon>eudicotyledons</taxon>
        <taxon>Gunneridae</taxon>
        <taxon>Pentapetalae</taxon>
        <taxon>rosids</taxon>
        <taxon>malvids</taxon>
        <taxon>Brassicales</taxon>
        <taxon>Brassicaceae</taxon>
        <taxon>Brassiceae</taxon>
        <taxon>Brassica</taxon>
    </lineage>
</organism>
<dbReference type="AlphaFoldDB" id="A0A8S9N790"/>
<comment type="caution">
    <text evidence="2">The sequence shown here is derived from an EMBL/GenBank/DDBJ whole genome shotgun (WGS) entry which is preliminary data.</text>
</comment>
<name>A0A8S9N790_BRACR</name>
<dbReference type="EMBL" id="QGKX02001621">
    <property type="protein sequence ID" value="KAF3499662.1"/>
    <property type="molecule type" value="Genomic_DNA"/>
</dbReference>
<accession>A0A8S9N790</accession>
<sequence>MARKQRLQSQLGIPSDRRRSKSHVPAGNKTRKKSRPTRSKLSSKTVTHRAMPSEAEEGEVSGEACEDPIAPASLKEVLPGDSSPASKSADHPALGKEGCSHNLAEDHDVVHGEPHIETHPEKEQFLMGFGDNQHSKKDAEDPFFLVNRRKSGRMAKSSQ</sequence>
<evidence type="ECO:0000313" key="3">
    <source>
        <dbReference type="Proteomes" id="UP000712600"/>
    </source>
</evidence>
<gene>
    <name evidence="2" type="ORF">F2Q69_00043572</name>
</gene>
<protein>
    <submittedName>
        <fullName evidence="2">Uncharacterized protein</fullName>
    </submittedName>
</protein>
<feature type="compositionally biased region" description="Basic residues" evidence="1">
    <location>
        <begin position="29"/>
        <end position="38"/>
    </location>
</feature>
<evidence type="ECO:0000313" key="2">
    <source>
        <dbReference type="EMBL" id="KAF3499662.1"/>
    </source>
</evidence>
<feature type="region of interest" description="Disordered" evidence="1">
    <location>
        <begin position="131"/>
        <end position="159"/>
    </location>
</feature>
<reference evidence="2" key="1">
    <citation type="submission" date="2019-12" db="EMBL/GenBank/DDBJ databases">
        <title>Genome sequencing and annotation of Brassica cretica.</title>
        <authorList>
            <person name="Studholme D.J."/>
            <person name="Sarris P."/>
        </authorList>
    </citation>
    <scope>NUCLEOTIDE SEQUENCE</scope>
    <source>
        <strain evidence="2">PFS-109/04</strain>
        <tissue evidence="2">Leaf</tissue>
    </source>
</reference>
<evidence type="ECO:0000256" key="1">
    <source>
        <dbReference type="SAM" id="MobiDB-lite"/>
    </source>
</evidence>
<feature type="compositionally biased region" description="Acidic residues" evidence="1">
    <location>
        <begin position="54"/>
        <end position="66"/>
    </location>
</feature>
<dbReference type="Proteomes" id="UP000712600">
    <property type="component" value="Unassembled WGS sequence"/>
</dbReference>